<dbReference type="EMBL" id="AM420293">
    <property type="protein sequence ID" value="CAM04331.1"/>
    <property type="molecule type" value="Genomic_DNA"/>
</dbReference>
<dbReference type="eggNOG" id="COG3293">
    <property type="taxonomic scope" value="Bacteria"/>
</dbReference>
<dbReference type="Proteomes" id="UP000006728">
    <property type="component" value="Chromosome"/>
</dbReference>
<dbReference type="eggNOG" id="COG2963">
    <property type="taxonomic scope" value="Bacteria"/>
</dbReference>
<dbReference type="AlphaFoldDB" id="A4FJV6"/>
<protein>
    <recommendedName>
        <fullName evidence="1">Transposase IS701-like DDE domain-containing protein</fullName>
    </recommendedName>
</protein>
<dbReference type="HOGENOM" id="CLU_1383295_0_0_11"/>
<sequence length="197" mass="20772">MLFELTDAVLCSDGPVTSLAELSLTAEHRRGHGALYDAVNHGHLEVDRLRVALAGLPVPRAADGRIVLAVDVSPWLRPDAACSPDRLFCHVYGRSRSASQFIPGWPYSFVAALETGRTSWTAILDAVRLEPVDDATAVTAAQLEPVKWFVYRTLGGSVEVGVEAVGEVQGECAEGLFPALDGGAFDQACGGVALVGG</sequence>
<evidence type="ECO:0000313" key="3">
    <source>
        <dbReference type="Proteomes" id="UP000006728"/>
    </source>
</evidence>
<dbReference type="InterPro" id="IPR038721">
    <property type="entry name" value="IS701-like_DDE_dom"/>
</dbReference>
<reference evidence="2 3" key="1">
    <citation type="journal article" date="2007" name="Nat. Biotechnol.">
        <title>Complete genome sequence of the erythromycin-producing bacterium Saccharopolyspora erythraea NRRL23338.</title>
        <authorList>
            <person name="Oliynyk M."/>
            <person name="Samborskyy M."/>
            <person name="Lester J.B."/>
            <person name="Mironenko T."/>
            <person name="Scott N."/>
            <person name="Dickens S."/>
            <person name="Haydock S.F."/>
            <person name="Leadlay P.F."/>
        </authorList>
    </citation>
    <scope>NUCLEOTIDE SEQUENCE [LARGE SCALE GENOMIC DNA]</scope>
    <source>
        <strain evidence="3">ATCC 11635 / DSM 40517 / JCM 4748 / NBRC 13426 / NCIMB 8594 / NRRL 2338</strain>
    </source>
</reference>
<keyword evidence="3" id="KW-1185">Reference proteome</keyword>
<evidence type="ECO:0000259" key="1">
    <source>
        <dbReference type="Pfam" id="PF13546"/>
    </source>
</evidence>
<dbReference type="KEGG" id="sen:SACE_5072"/>
<evidence type="ECO:0000313" key="2">
    <source>
        <dbReference type="EMBL" id="CAM04331.1"/>
    </source>
</evidence>
<dbReference type="STRING" id="405948.SACE_5072"/>
<proteinExistence type="predicted"/>
<feature type="domain" description="Transposase IS701-like DDE" evidence="1">
    <location>
        <begin position="1"/>
        <end position="143"/>
    </location>
</feature>
<gene>
    <name evidence="2" type="ordered locus">SACE_5072</name>
</gene>
<accession>A4FJV6</accession>
<dbReference type="Pfam" id="PF13546">
    <property type="entry name" value="DDE_5"/>
    <property type="match status" value="1"/>
</dbReference>
<organism evidence="2 3">
    <name type="scientific">Saccharopolyspora erythraea (strain ATCC 11635 / DSM 40517 / JCM 4748 / NBRC 13426 / NCIMB 8594 / NRRL 2338)</name>
    <dbReference type="NCBI Taxonomy" id="405948"/>
    <lineage>
        <taxon>Bacteria</taxon>
        <taxon>Bacillati</taxon>
        <taxon>Actinomycetota</taxon>
        <taxon>Actinomycetes</taxon>
        <taxon>Pseudonocardiales</taxon>
        <taxon>Pseudonocardiaceae</taxon>
        <taxon>Saccharopolyspora</taxon>
    </lineage>
</organism>
<name>A4FJV6_SACEN</name>